<dbReference type="SMART" id="SM00297">
    <property type="entry name" value="BROMO"/>
    <property type="match status" value="1"/>
</dbReference>
<feature type="compositionally biased region" description="Basic and acidic residues" evidence="14">
    <location>
        <begin position="1649"/>
        <end position="1663"/>
    </location>
</feature>
<dbReference type="Pfam" id="PF00439">
    <property type="entry name" value="Bromodomain"/>
    <property type="match status" value="1"/>
</dbReference>
<evidence type="ECO:0000259" key="17">
    <source>
        <dbReference type="PROSITE" id="PS50827"/>
    </source>
</evidence>
<dbReference type="GO" id="GO:0000785">
    <property type="term" value="C:chromatin"/>
    <property type="evidence" value="ECO:0007669"/>
    <property type="project" value="TreeGrafter"/>
</dbReference>
<dbReference type="Gene3D" id="3.30.890.10">
    <property type="entry name" value="Methyl-cpg-binding Protein 2, Chain A"/>
    <property type="match status" value="1"/>
</dbReference>
<dbReference type="InterPro" id="IPR019787">
    <property type="entry name" value="Znf_PHD-finger"/>
</dbReference>
<comment type="similarity">
    <text evidence="2">Belongs to the WAL family.</text>
</comment>
<feature type="compositionally biased region" description="Low complexity" evidence="14">
    <location>
        <begin position="1606"/>
        <end position="1616"/>
    </location>
</feature>
<dbReference type="PROSITE" id="PS50827">
    <property type="entry name" value="DDT"/>
    <property type="match status" value="1"/>
</dbReference>
<accession>A0A834RFG1</accession>
<dbReference type="InterPro" id="IPR028941">
    <property type="entry name" value="WHIM2_dom"/>
</dbReference>
<keyword evidence="8 11" id="KW-0103">Bromodomain</keyword>
<keyword evidence="10" id="KW-0539">Nucleus</keyword>
<feature type="region of interest" description="Disordered" evidence="14">
    <location>
        <begin position="446"/>
        <end position="473"/>
    </location>
</feature>
<dbReference type="GO" id="GO:0005634">
    <property type="term" value="C:nucleus"/>
    <property type="evidence" value="ECO:0007669"/>
    <property type="project" value="UniProtKB-SubCell"/>
</dbReference>
<feature type="compositionally biased region" description="Polar residues" evidence="14">
    <location>
        <begin position="874"/>
        <end position="885"/>
    </location>
</feature>
<dbReference type="SMART" id="SM00249">
    <property type="entry name" value="PHD"/>
    <property type="match status" value="1"/>
</dbReference>
<keyword evidence="9" id="KW-0804">Transcription</keyword>
<dbReference type="PROSITE" id="PS50016">
    <property type="entry name" value="ZF_PHD_2"/>
    <property type="match status" value="1"/>
</dbReference>
<name>A0A834RFG1_SARSC</name>
<feature type="compositionally biased region" description="Basic and acidic residues" evidence="14">
    <location>
        <begin position="1051"/>
        <end position="1060"/>
    </location>
</feature>
<dbReference type="GO" id="GO:0003677">
    <property type="term" value="F:DNA binding"/>
    <property type="evidence" value="ECO:0007669"/>
    <property type="project" value="InterPro"/>
</dbReference>
<dbReference type="Proteomes" id="UP000070412">
    <property type="component" value="Unassembled WGS sequence"/>
</dbReference>
<feature type="compositionally biased region" description="Polar residues" evidence="14">
    <location>
        <begin position="1697"/>
        <end position="1723"/>
    </location>
</feature>
<dbReference type="OrthoDB" id="784962at2759"/>
<evidence type="ECO:0000256" key="3">
    <source>
        <dbReference type="ARBA" id="ARBA00022723"/>
    </source>
</evidence>
<evidence type="ECO:0000259" key="18">
    <source>
        <dbReference type="PROSITE" id="PS50982"/>
    </source>
</evidence>
<reference evidence="21" key="1">
    <citation type="journal article" date="2020" name="PLoS Negl. Trop. Dis.">
        <title>High-quality nuclear genome for Sarcoptes scabiei-A critical resource for a neglected parasite.</title>
        <authorList>
            <person name="Korhonen P.K."/>
            <person name="Gasser R.B."/>
            <person name="Ma G."/>
            <person name="Wang T."/>
            <person name="Stroehlein A.J."/>
            <person name="Young N.D."/>
            <person name="Ang C.S."/>
            <person name="Fernando D.D."/>
            <person name="Lu H.C."/>
            <person name="Taylor S."/>
            <person name="Reynolds S.L."/>
            <person name="Mofiz E."/>
            <person name="Najaraj S.H."/>
            <person name="Gowda H."/>
            <person name="Madugundu A."/>
            <person name="Renuse S."/>
            <person name="Holt D."/>
            <person name="Pandey A."/>
            <person name="Papenfuss A.T."/>
            <person name="Fischer K."/>
        </authorList>
    </citation>
    <scope>NUCLEOTIDE SEQUENCE [LARGE SCALE GENOMIC DNA]</scope>
</reference>
<keyword evidence="7 13" id="KW-0175">Coiled coil</keyword>
<evidence type="ECO:0000256" key="6">
    <source>
        <dbReference type="ARBA" id="ARBA00023015"/>
    </source>
</evidence>
<keyword evidence="4 12" id="KW-0863">Zinc-finger</keyword>
<dbReference type="SUPFAM" id="SSF47370">
    <property type="entry name" value="Bromodomain"/>
    <property type="match status" value="1"/>
</dbReference>
<evidence type="ECO:0000256" key="5">
    <source>
        <dbReference type="ARBA" id="ARBA00022833"/>
    </source>
</evidence>
<feature type="domain" description="PHD-type" evidence="16">
    <location>
        <begin position="1538"/>
        <end position="1585"/>
    </location>
</feature>
<feature type="domain" description="Bromo" evidence="15">
    <location>
        <begin position="1741"/>
        <end position="1811"/>
    </location>
</feature>
<evidence type="ECO:0000313" key="20">
    <source>
        <dbReference type="EnsemblMetazoa" id="KAF7495737.1"/>
    </source>
</evidence>
<dbReference type="Gene3D" id="1.20.920.10">
    <property type="entry name" value="Bromodomain-like"/>
    <property type="match status" value="1"/>
</dbReference>
<dbReference type="PANTHER" id="PTHR45915:SF2">
    <property type="entry name" value="TOUTATIS, ISOFORM E"/>
    <property type="match status" value="1"/>
</dbReference>
<feature type="compositionally biased region" description="Basic and acidic residues" evidence="14">
    <location>
        <begin position="1672"/>
        <end position="1696"/>
    </location>
</feature>
<dbReference type="PROSITE" id="PS50014">
    <property type="entry name" value="BROMODOMAIN_2"/>
    <property type="match status" value="1"/>
</dbReference>
<dbReference type="PANTHER" id="PTHR45915">
    <property type="entry name" value="TRANSCRIPTION INTERMEDIARY FACTOR"/>
    <property type="match status" value="1"/>
</dbReference>
<dbReference type="InterPro" id="IPR001965">
    <property type="entry name" value="Znf_PHD"/>
</dbReference>
<feature type="region of interest" description="Disordered" evidence="14">
    <location>
        <begin position="1606"/>
        <end position="1723"/>
    </location>
</feature>
<evidence type="ECO:0000256" key="9">
    <source>
        <dbReference type="ARBA" id="ARBA00023163"/>
    </source>
</evidence>
<evidence type="ECO:0000259" key="15">
    <source>
        <dbReference type="PROSITE" id="PS50014"/>
    </source>
</evidence>
<dbReference type="PRINTS" id="PR00503">
    <property type="entry name" value="BROMODOMAIN"/>
</dbReference>
<dbReference type="SMART" id="SM00571">
    <property type="entry name" value="DDT"/>
    <property type="match status" value="1"/>
</dbReference>
<evidence type="ECO:0000256" key="4">
    <source>
        <dbReference type="ARBA" id="ARBA00022771"/>
    </source>
</evidence>
<gene>
    <name evidence="19" type="ORF">SSS_8540</name>
</gene>
<dbReference type="SMART" id="SM00391">
    <property type="entry name" value="MBD"/>
    <property type="match status" value="1"/>
</dbReference>
<dbReference type="SUPFAM" id="SSF57903">
    <property type="entry name" value="FYVE/PHD zinc finger"/>
    <property type="match status" value="1"/>
</dbReference>
<reference evidence="19" key="2">
    <citation type="submission" date="2020-01" db="EMBL/GenBank/DDBJ databases">
        <authorList>
            <person name="Korhonen P.K.K."/>
            <person name="Guangxu M.G."/>
            <person name="Wang T.W."/>
            <person name="Stroehlein A.J.S."/>
            <person name="Young N.D."/>
            <person name="Ang C.-S.A."/>
            <person name="Fernando D.W.F."/>
            <person name="Lu H.L."/>
            <person name="Taylor S.T."/>
            <person name="Ehtesham M.E.M."/>
            <person name="Najaraj S.H.N."/>
            <person name="Harsha G.H.G."/>
            <person name="Madugundu A.M."/>
            <person name="Renuse S.R."/>
            <person name="Holt D.H."/>
            <person name="Pandey A.P."/>
            <person name="Papenfuss A.P."/>
            <person name="Gasser R.B.G."/>
            <person name="Fischer K.F."/>
        </authorList>
    </citation>
    <scope>NUCLEOTIDE SEQUENCE</scope>
    <source>
        <strain evidence="19">SSS_KF_BRIS2020</strain>
    </source>
</reference>
<dbReference type="Pfam" id="PF00628">
    <property type="entry name" value="PHD"/>
    <property type="match status" value="1"/>
</dbReference>
<dbReference type="Gene3D" id="3.30.40.10">
    <property type="entry name" value="Zinc/RING finger domain, C3HC4 (zinc finger)"/>
    <property type="match status" value="1"/>
</dbReference>
<feature type="compositionally biased region" description="Basic and acidic residues" evidence="14">
    <location>
        <begin position="1092"/>
        <end position="1104"/>
    </location>
</feature>
<sequence length="1833" mass="209821">MNLSTKTSKISSSSFDEDVSAPLNLCVKKNDSNNHVATVSKSDNHGKERSRQHQNNKSDSQTSNFIRNLANNLSNPPIVANIPPPQKKRGRKPKSMLNNLGDNQMISLPEFQANYLAASLQQQQQQQPPPPQPRKRGRPPTLSPQHNNPNLVKQLTSSLANQQIASAFPNTYPFNYLNNPNAANEVLNRWPGLNALFAAAAAVTGNPLLNNSNALSQNNQNPLQFLQKINQKDLNPMNANLLNLKSLAAALEQQSSIISNSNDFMNKLAKLDPVNFFQLQQQQQFLNHHKDESNLMKAQTFLPPGIAPPNIDLAALNSSNSLNNKNSFAHKPNPSEKLIRIPLNHGFKRLTYITGFSKQASIEGDVIYVAPCGKRLKNSQDLIKYLTKKDISNLTKDNFSFDPNIIVGQFIQNIVQLGTEVVLSESQLKLQLEEISKIRNLDLTVQPSASNSMSNNHVPEKKKRVRDSGGTRNVYDSIRNQKVYRTSSNECEPSVTITIQNAAPIRGVKRKSIEKRDVKQQKALKKQQEERRKKELKEKAEREERKLREAQERQLEIQKQEELKISAEIEHERVSQHQMFIHALNELKTSEDREQKKEELAQEKLALHERQQVKKALEFELVKVLKKPIEDMMLKDHKILPRFNRIPGLKLTGKAFGDMMMVHEFLHNFGETIGLDVNDLPSLNSLMMALLNLNRKSEDELIKIVNHLVVCAIEDPGIPNNVSTMMGQKLKDAAITDHNVTEILKLYFFSFFKSIREEDEPNRIECKLYEQLGAGIPFIAMNAIAKLDVLVFLCNELLCNQAIVKQIDESIESVSVFKKDRWGIENEIRKLRLVKVRREQLIKEEAIRLQLQQQQEKKENISASVSLAQINSSANNDVSSESTENIAGEVSDNEENTTSTTLNMNSVISSNTTLEFDDDVNLTNDEIEKKIEKLNKQCNQMNNKMLKAYNSYRVFPLGQDRYRRNYWVIPNCGGVFVEGIESGEPEEMINNVWTEEEIEMENVMKIKPDEDIKTEYEFLPDATEEILEEKLENDEDSKADIFTESDVMKSSSEENEKNVLVEETDDDKEKIKKDPNDETLNEPTKELSANAKTEDETDEKKEIEQSETSENIVQSDEISVDEVVWFDLDLEFHCDEFTGKIVGQNDLSKNMDDEDLESVADQEDKEILNEHEKSLSTFLNPETIDCLFKFADQNIEDNIFKHCLLRIVSAYPKSSSITKFPNSDVTEIDITVCPNLQKRILLWKILQYDKPHKIPREFQLGWWRITDSSQLKSMIELFHSNALRESNLQKYMIKHLNYATQSCKNTSSSFDVNDYDREASDAREFGAPTENRCEHRQCQTKGFCLEVAIRKDFEVLELIEAFSEKISSCSMQIRNWKSTNKISCKDLKSKMFKVRSKDRNKKSSSKNFMCETNDSAFDFVYEDGQLLIKDDDDDIEYNLLRIQKDKLLEIEPTIERKYLKPPLGFKNNQTFVIVSNSENGNTDDYQDNITDENASTGLLRWRDATREAKCSSQIAMALKFLESCVAWEKSIVRTNTIDKVCIVCGKKGKLLHCETCAKVYHPNCLDPPMNKQIKGRWVCHMCVRKNNKRNSGTSKSSALNIPISTVSSLSSSTSKKSSSDDKSYESQSSATTNQTNAKESNKRISNGQTKDKSDKNECNYHNKKESRKSKKELKEHKEKEKEEKEAKERDKSKKDNSLNSFTTTNSHIDSTSSKSLNHSSDNANDNQNEIALCKQITDEIMKQETSWPFLEPVNTKQFPTYRKIIKKPMDFTMIQNKFQSKTYKTKEDFAADIRLMFDNCVTFNEDESPVGQAGHLLRAYFENRWRELFKTLL</sequence>
<dbReference type="Pfam" id="PF01429">
    <property type="entry name" value="MBD"/>
    <property type="match status" value="1"/>
</dbReference>
<comment type="subcellular location">
    <subcellularLocation>
        <location evidence="1">Nucleus</location>
    </subcellularLocation>
</comment>
<feature type="coiled-coil region" evidence="13">
    <location>
        <begin position="917"/>
        <end position="951"/>
    </location>
</feature>
<dbReference type="Pfam" id="PF02791">
    <property type="entry name" value="DDT"/>
    <property type="match status" value="1"/>
</dbReference>
<evidence type="ECO:0000256" key="11">
    <source>
        <dbReference type="PROSITE-ProRule" id="PRU00035"/>
    </source>
</evidence>
<dbReference type="PROSITE" id="PS00633">
    <property type="entry name" value="BROMODOMAIN_1"/>
    <property type="match status" value="1"/>
</dbReference>
<evidence type="ECO:0000256" key="7">
    <source>
        <dbReference type="ARBA" id="ARBA00023054"/>
    </source>
</evidence>
<dbReference type="InterPro" id="IPR001487">
    <property type="entry name" value="Bromodomain"/>
</dbReference>
<evidence type="ECO:0000313" key="19">
    <source>
        <dbReference type="EMBL" id="KAF7495737.1"/>
    </source>
</evidence>
<reference evidence="20" key="3">
    <citation type="submission" date="2022-06" db="UniProtKB">
        <authorList>
            <consortium name="EnsemblMetazoa"/>
        </authorList>
    </citation>
    <scope>IDENTIFICATION</scope>
</reference>
<evidence type="ECO:0000256" key="12">
    <source>
        <dbReference type="PROSITE-ProRule" id="PRU00146"/>
    </source>
</evidence>
<feature type="region of interest" description="Disordered" evidence="14">
    <location>
        <begin position="874"/>
        <end position="897"/>
    </location>
</feature>
<dbReference type="InterPro" id="IPR018359">
    <property type="entry name" value="Bromodomain_CS"/>
</dbReference>
<proteinExistence type="inferred from homology"/>
<feature type="compositionally biased region" description="Polar residues" evidence="14">
    <location>
        <begin position="446"/>
        <end position="457"/>
    </location>
</feature>
<evidence type="ECO:0000313" key="21">
    <source>
        <dbReference type="Proteomes" id="UP000070412"/>
    </source>
</evidence>
<dbReference type="InterPro" id="IPR018501">
    <property type="entry name" value="DDT_dom"/>
</dbReference>
<feature type="compositionally biased region" description="Basic and acidic residues" evidence="14">
    <location>
        <begin position="1067"/>
        <end position="1076"/>
    </location>
</feature>
<evidence type="ECO:0000256" key="2">
    <source>
        <dbReference type="ARBA" id="ARBA00007444"/>
    </source>
</evidence>
<feature type="domain" description="DDT" evidence="17">
    <location>
        <begin position="653"/>
        <end position="718"/>
    </location>
</feature>
<dbReference type="GO" id="GO:0008270">
    <property type="term" value="F:zinc ion binding"/>
    <property type="evidence" value="ECO:0007669"/>
    <property type="project" value="UniProtKB-KW"/>
</dbReference>
<keyword evidence="6" id="KW-0805">Transcription regulation</keyword>
<feature type="region of interest" description="Disordered" evidence="14">
    <location>
        <begin position="508"/>
        <end position="549"/>
    </location>
</feature>
<dbReference type="Pfam" id="PF15613">
    <property type="entry name" value="WSD"/>
    <property type="match status" value="1"/>
</dbReference>
<keyword evidence="5" id="KW-0862">Zinc</keyword>
<evidence type="ECO:0000256" key="14">
    <source>
        <dbReference type="SAM" id="MobiDB-lite"/>
    </source>
</evidence>
<feature type="region of interest" description="Disordered" evidence="14">
    <location>
        <begin position="1030"/>
        <end position="1114"/>
    </location>
</feature>
<feature type="domain" description="MBD" evidence="18">
    <location>
        <begin position="333"/>
        <end position="406"/>
    </location>
</feature>
<dbReference type="InterPro" id="IPR019786">
    <property type="entry name" value="Zinc_finger_PHD-type_CS"/>
</dbReference>
<feature type="compositionally biased region" description="Polar residues" evidence="14">
    <location>
        <begin position="55"/>
        <end position="75"/>
    </location>
</feature>
<feature type="region of interest" description="Disordered" evidence="14">
    <location>
        <begin position="119"/>
        <end position="150"/>
    </location>
</feature>
<feature type="region of interest" description="Disordered" evidence="14">
    <location>
        <begin position="32"/>
        <end position="101"/>
    </location>
</feature>
<dbReference type="InterPro" id="IPR011011">
    <property type="entry name" value="Znf_FYVE_PHD"/>
</dbReference>
<protein>
    <submittedName>
        <fullName evidence="19">Bromodomain adjacent to zinc finger domain protein 2B</fullName>
    </submittedName>
</protein>
<evidence type="ECO:0000256" key="10">
    <source>
        <dbReference type="ARBA" id="ARBA00023242"/>
    </source>
</evidence>
<dbReference type="EnsemblMetazoa" id="SSS_8540s_mrna">
    <property type="protein sequence ID" value="KAF7495737.1"/>
    <property type="gene ID" value="SSS_8540"/>
</dbReference>
<dbReference type="SUPFAM" id="SSF54171">
    <property type="entry name" value="DNA-binding domain"/>
    <property type="match status" value="1"/>
</dbReference>
<evidence type="ECO:0000256" key="1">
    <source>
        <dbReference type="ARBA" id="ARBA00004123"/>
    </source>
</evidence>
<evidence type="ECO:0000259" key="16">
    <source>
        <dbReference type="PROSITE" id="PS50016"/>
    </source>
</evidence>
<keyword evidence="3" id="KW-0479">Metal-binding</keyword>
<feature type="compositionally biased region" description="Basic and acidic residues" evidence="14">
    <location>
        <begin position="514"/>
        <end position="549"/>
    </location>
</feature>
<dbReference type="InterPro" id="IPR016177">
    <property type="entry name" value="DNA-bd_dom_sf"/>
</dbReference>
<organism evidence="19">
    <name type="scientific">Sarcoptes scabiei</name>
    <name type="common">Itch mite</name>
    <name type="synonym">Acarus scabiei</name>
    <dbReference type="NCBI Taxonomy" id="52283"/>
    <lineage>
        <taxon>Eukaryota</taxon>
        <taxon>Metazoa</taxon>
        <taxon>Ecdysozoa</taxon>
        <taxon>Arthropoda</taxon>
        <taxon>Chelicerata</taxon>
        <taxon>Arachnida</taxon>
        <taxon>Acari</taxon>
        <taxon>Acariformes</taxon>
        <taxon>Sarcoptiformes</taxon>
        <taxon>Astigmata</taxon>
        <taxon>Psoroptidia</taxon>
        <taxon>Sarcoptoidea</taxon>
        <taxon>Sarcoptidae</taxon>
        <taxon>Sarcoptinae</taxon>
        <taxon>Sarcoptes</taxon>
    </lineage>
</organism>
<dbReference type="InterPro" id="IPR036427">
    <property type="entry name" value="Bromodomain-like_sf"/>
</dbReference>
<dbReference type="InterPro" id="IPR001739">
    <property type="entry name" value="Methyl_CpG_DNA-bd"/>
</dbReference>
<evidence type="ECO:0000256" key="13">
    <source>
        <dbReference type="SAM" id="Coils"/>
    </source>
</evidence>
<dbReference type="InterPro" id="IPR013083">
    <property type="entry name" value="Znf_RING/FYVE/PHD"/>
</dbReference>
<dbReference type="PROSITE" id="PS50982">
    <property type="entry name" value="MBD"/>
    <property type="match status" value="1"/>
</dbReference>
<evidence type="ECO:0000256" key="8">
    <source>
        <dbReference type="ARBA" id="ARBA00023117"/>
    </source>
</evidence>
<feature type="compositionally biased region" description="Polar residues" evidence="14">
    <location>
        <begin position="1630"/>
        <end position="1648"/>
    </location>
</feature>
<feature type="compositionally biased region" description="Basic and acidic residues" evidence="14">
    <location>
        <begin position="42"/>
        <end position="51"/>
    </location>
</feature>
<keyword evidence="21" id="KW-1185">Reference proteome</keyword>
<dbReference type="EMBL" id="WVUK01000046">
    <property type="protein sequence ID" value="KAF7495737.1"/>
    <property type="molecule type" value="Genomic_DNA"/>
</dbReference>
<dbReference type="PROSITE" id="PS01359">
    <property type="entry name" value="ZF_PHD_1"/>
    <property type="match status" value="1"/>
</dbReference>